<keyword evidence="2" id="KW-0378">Hydrolase</keyword>
<feature type="region of interest" description="Disordered" evidence="9">
    <location>
        <begin position="745"/>
        <end position="808"/>
    </location>
</feature>
<dbReference type="Pfam" id="PF00439">
    <property type="entry name" value="Bromodomain"/>
    <property type="match status" value="1"/>
</dbReference>
<dbReference type="Pfam" id="PF07529">
    <property type="entry name" value="HSA"/>
    <property type="match status" value="1"/>
</dbReference>
<dbReference type="InterPro" id="IPR018359">
    <property type="entry name" value="Bromodomain_CS"/>
</dbReference>
<feature type="region of interest" description="Disordered" evidence="9">
    <location>
        <begin position="1097"/>
        <end position="1141"/>
    </location>
</feature>
<keyword evidence="6" id="KW-0804">Transcription</keyword>
<keyword evidence="7" id="KW-0539">Nucleus</keyword>
<dbReference type="Gene3D" id="3.40.50.10810">
    <property type="entry name" value="Tandem AAA-ATPase domain"/>
    <property type="match status" value="1"/>
</dbReference>
<sequence length="2133" mass="230021">MASPSPQSSPMPPPQTPSPMGPPQQVPSPSNPQGSPMGPPQHHPHSPTQAYQTPMPPGGPPMSQSTQQPPSQQQNYPSHPQQMQSAMGPQNQSGPGLPVSQNSNSQQAPGGPMVPGQMGPNGSHMMQSGPHQMNTNGPGQIGAGGSGQIGPVGPSLGPGGPGQMGPGGPGPIGPNHMGQAGGPPGGPHMNQTPPQMGPGNGPVPQIVSGGPSQMVPGGPGHMSSAGHMNSNGPPGPSHINTTGSSGPAHMSSTGPPGQGHLNNNGPPGSGHVNTSGSSGSGHINAGPPGSTHINTAGPPGSHLNSGSPMPSHMNANGPPGTGHMSGPGNHLGPGGPGQMPPSGSSTHNLGPGAPNQIGQNQMVPSNQAPMVSSPMGSVGQGGQIGPNGPGQMGHNGSSPMGPNGSGQINMGTASSPMGIGGPGSQLGPGGPGGQMVSGNGPGGQLGPNNLGQMGPTNGPGGQMPPGNGPGGPMGPGSGPNGQMISSSGPGGQIGPGNSPGGQIGPGTASGNQIGSGNISGNPMTPGSGSSGQIGPGNGPGGQMGPGSGPSTQMGSGGQIGPNGPGGQMVVGVPGVQISPSGPGNQMGPGGPGNQIGPGGPNNQLSHGGTSNQMGPSGPTGQSASGQIGSQGQQIVPGNPVPIGPGAPVNQMSQTGQIGPTGPGGPPGAGQENLNALQKAIDSMEEKGLQEDPRYSQLLALRARQGSMGEKQTFSSQQLQQLRVQIMAYRLLARNQPLSQQLALAVQGGAPPPPGMGQRTPIDPSQGPPTTTGPQISGPNVIGPAVPPRPGCQTPQQQQPPQPGAKTNRVTSVAKPAGLDPLLVLQERENRVAARIALRMEQLSNLPTNMPEDLRIQAQIELRMLRVLNFQRQLRSEILACTRKDTTLETAVNVKAYKRTKRQGLREARATEKLEKQQKLEAERKRRQKHQEFLSSVLQHGKDFKEFHRNNVAKLARLNKAVLNYHANGEREQKKEQERIEKERMRRLMAEDEEGYRKLIDQKKDKRLAFLLSQTDEYISNLTEMVKQHKIEQKRKQVEEQKRKKKKMKLQDGEGGEDGNANEDTRVGVIETATGRTLTGEEAPLMSQLSTFLESHPGWEPIESESEDDEDEEEEENEGEEKGENKEKSTGDSEEEKVKKTIHKAKVEDDEYKTEEQTYYSIAHTVHEVVTEQASIMVNGKLKEYQIKGLEWLVSLFNNNLNGILADEMGLGKTIQTIALVTYLMEKKKVNGPFLIIVPLSTLSNWVLEFEKWAPSVVVVSYKGSPAGRRAIQSQMRATKFNVLLTTYEYVIKDKGVLAKLQWKYMIIDEGHRMKNHHCKLTQVLNTHYLAPHRLLLTGTPLQNKLPELWALLNFLLPSIFKSCSTFEQWFNAPFATTGEKVELNEEETILIIRRLHKVLRPFLLRRLKKEVESQLPDKVEYIIKCDMSGLQKVLYKHMQSKGVLLTDGSEKGKQGKGGAKALMNTIVQLRKLCNHPFMFQAIEEKYCEHVGTQGSGVITGPDLYRASGKFELLDRILPKLKATNHRVLLFCQMTQLMTIMEDYLSWRGFMYLRLDGTTKAEDRGDLLKKFNDPGSEYFLFLLSTRAGGLGLNLQAADTVIIFDSDWNPHQDLQAQDRAHRIGQKNEDDAEDEEENEVPDDETVNQMIARTEGEFEIFQKLDLERRREEAKLGPNRKSRLLEEAELPDWLVKDDDEVERWTYEEDEDRFLGRGSRQRKEVDYTDSLTEKEWLKAIDDDGAEYEEEEEDDKKKKKTRKRKKKGEEDDEPMPKKRRGTGSSIDPKMKRAMKKLLMVVVNYTDSTDGRLLSEPFMKLPSRRELPDYYEIIKKPLTINKLLQKIEEGKYADFDDLEKDFMQLCKNAQIYNEEASLIHEDSIVLQSVFTNARQRIEEEGNNSDMDDKGEGEEGSDADSSVRMKIKLKGRKGEVNTQEVDIRVAPKRRSVSGASRSVSPLKRAQRSACDAATDVGMNIDVLNVMRAIGNKVRKFIFTDKVTKGTGLWGVTTPRIQVGYTQIEACKFLIGKQIASATGTTRSNLGMTQTLVPRESAWISPRKDNPPLPAIWVGLSGAVIKPKSQARERLSPRRDVISAFKKVAESSEETECKIPNEKLLRIQATVVAYYGNLAANISNRTT</sequence>
<feature type="compositionally biased region" description="Basic residues" evidence="9">
    <location>
        <begin position="1750"/>
        <end position="1759"/>
    </location>
</feature>
<feature type="compositionally biased region" description="Gly residues" evidence="9">
    <location>
        <begin position="378"/>
        <end position="393"/>
    </location>
</feature>
<protein>
    <submittedName>
        <fullName evidence="15">ATP-dependent helicase brm</fullName>
    </submittedName>
</protein>
<organism evidence="15 16">
    <name type="scientific">Melipona quadrifasciata</name>
    <dbReference type="NCBI Taxonomy" id="166423"/>
    <lineage>
        <taxon>Eukaryota</taxon>
        <taxon>Metazoa</taxon>
        <taxon>Ecdysozoa</taxon>
        <taxon>Arthropoda</taxon>
        <taxon>Hexapoda</taxon>
        <taxon>Insecta</taxon>
        <taxon>Pterygota</taxon>
        <taxon>Neoptera</taxon>
        <taxon>Endopterygota</taxon>
        <taxon>Hymenoptera</taxon>
        <taxon>Apocrita</taxon>
        <taxon>Aculeata</taxon>
        <taxon>Apoidea</taxon>
        <taxon>Anthophila</taxon>
        <taxon>Apidae</taxon>
        <taxon>Melipona</taxon>
    </lineage>
</organism>
<feature type="domain" description="QLQ" evidence="14">
    <location>
        <begin position="712"/>
        <end position="747"/>
    </location>
</feature>
<dbReference type="FunFam" id="1.20.5.170:FF:000008">
    <property type="entry name" value="probable global transcription activator SNF2L2 isoform X1"/>
    <property type="match status" value="1"/>
</dbReference>
<evidence type="ECO:0000256" key="7">
    <source>
        <dbReference type="ARBA" id="ARBA00023242"/>
    </source>
</evidence>
<feature type="compositionally biased region" description="Polar residues" evidence="9">
    <location>
        <begin position="356"/>
        <end position="370"/>
    </location>
</feature>
<dbReference type="Pfam" id="PF00176">
    <property type="entry name" value="SNF2-rel_dom"/>
    <property type="match status" value="1"/>
</dbReference>
<feature type="region of interest" description="Disordered" evidence="9">
    <location>
        <begin position="1026"/>
        <end position="1066"/>
    </location>
</feature>
<dbReference type="STRING" id="166423.A0A0M9A3Q5"/>
<feature type="compositionally biased region" description="Low complexity" evidence="9">
    <location>
        <begin position="620"/>
        <end position="637"/>
    </location>
</feature>
<feature type="compositionally biased region" description="Low complexity" evidence="9">
    <location>
        <begin position="645"/>
        <end position="659"/>
    </location>
</feature>
<feature type="compositionally biased region" description="Low complexity" evidence="9">
    <location>
        <begin position="61"/>
        <end position="84"/>
    </location>
</feature>
<evidence type="ECO:0000313" key="16">
    <source>
        <dbReference type="Proteomes" id="UP000053105"/>
    </source>
</evidence>
<dbReference type="PROSITE" id="PS50014">
    <property type="entry name" value="BROMODOMAIN_2"/>
    <property type="match status" value="1"/>
</dbReference>
<dbReference type="InterPro" id="IPR014978">
    <property type="entry name" value="Gln-Leu-Gln_QLQ"/>
</dbReference>
<accession>A0A0M9A3Q5</accession>
<dbReference type="SUPFAM" id="SSF160481">
    <property type="entry name" value="BRK domain-like"/>
    <property type="match status" value="1"/>
</dbReference>
<evidence type="ECO:0000259" key="14">
    <source>
        <dbReference type="PROSITE" id="PS51666"/>
    </source>
</evidence>
<dbReference type="CDD" id="cd17996">
    <property type="entry name" value="DEXHc_SMARCA2_SMARCA4"/>
    <property type="match status" value="1"/>
</dbReference>
<feature type="compositionally biased region" description="Low complexity" evidence="9">
    <location>
        <begin position="763"/>
        <end position="778"/>
    </location>
</feature>
<feature type="region of interest" description="Disordered" evidence="9">
    <location>
        <begin position="1"/>
        <end position="672"/>
    </location>
</feature>
<dbReference type="Gene3D" id="3.40.50.300">
    <property type="entry name" value="P-loop containing nucleotide triphosphate hydrolases"/>
    <property type="match status" value="1"/>
</dbReference>
<evidence type="ECO:0000256" key="2">
    <source>
        <dbReference type="ARBA" id="ARBA00022801"/>
    </source>
</evidence>
<dbReference type="PROSITE" id="PS51192">
    <property type="entry name" value="HELICASE_ATP_BIND_1"/>
    <property type="match status" value="1"/>
</dbReference>
<dbReference type="SMART" id="SM00573">
    <property type="entry name" value="HSA"/>
    <property type="match status" value="1"/>
</dbReference>
<dbReference type="SUPFAM" id="SSF52540">
    <property type="entry name" value="P-loop containing nucleoside triphosphate hydrolases"/>
    <property type="match status" value="2"/>
</dbReference>
<dbReference type="PROSITE" id="PS51666">
    <property type="entry name" value="QLQ"/>
    <property type="match status" value="1"/>
</dbReference>
<feature type="region of interest" description="Disordered" evidence="9">
    <location>
        <begin position="1618"/>
        <end position="1641"/>
    </location>
</feature>
<dbReference type="InterPro" id="IPR014012">
    <property type="entry name" value="HSA_dom"/>
</dbReference>
<feature type="compositionally biased region" description="Low complexity" evidence="9">
    <location>
        <begin position="394"/>
        <end position="406"/>
    </location>
</feature>
<dbReference type="GO" id="GO:0004386">
    <property type="term" value="F:helicase activity"/>
    <property type="evidence" value="ECO:0007669"/>
    <property type="project" value="UniProtKB-KW"/>
</dbReference>
<dbReference type="GO" id="GO:0016787">
    <property type="term" value="F:hydrolase activity"/>
    <property type="evidence" value="ECO:0007669"/>
    <property type="project" value="UniProtKB-KW"/>
</dbReference>
<evidence type="ECO:0000259" key="10">
    <source>
        <dbReference type="PROSITE" id="PS50014"/>
    </source>
</evidence>
<feature type="domain" description="Helicase C-terminal" evidence="12">
    <location>
        <begin position="1512"/>
        <end position="1658"/>
    </location>
</feature>
<reference evidence="15 16" key="1">
    <citation type="submission" date="2015-07" db="EMBL/GenBank/DDBJ databases">
        <title>The genome of Melipona quadrifasciata.</title>
        <authorList>
            <person name="Pan H."/>
            <person name="Kapheim K."/>
        </authorList>
    </citation>
    <scope>NUCLEOTIDE SEQUENCE [LARGE SCALE GENOMIC DNA]</scope>
    <source>
        <strain evidence="15">0111107301</strain>
        <tissue evidence="15">Whole body</tissue>
    </source>
</reference>
<dbReference type="GO" id="GO:0005634">
    <property type="term" value="C:nucleus"/>
    <property type="evidence" value="ECO:0007669"/>
    <property type="project" value="UniProtKB-SubCell"/>
</dbReference>
<feature type="compositionally biased region" description="Gly residues" evidence="9">
    <location>
        <begin position="554"/>
        <end position="568"/>
    </location>
</feature>
<feature type="domain" description="Bromo" evidence="10">
    <location>
        <begin position="1802"/>
        <end position="1872"/>
    </location>
</feature>
<dbReference type="GO" id="GO:0006355">
    <property type="term" value="P:regulation of DNA-templated transcription"/>
    <property type="evidence" value="ECO:0007669"/>
    <property type="project" value="InterPro"/>
</dbReference>
<feature type="compositionally biased region" description="Basic and acidic residues" evidence="9">
    <location>
        <begin position="1026"/>
        <end position="1041"/>
    </location>
</feature>
<dbReference type="InterPro" id="IPR014001">
    <property type="entry name" value="Helicase_ATP-bd"/>
</dbReference>
<evidence type="ECO:0000256" key="4">
    <source>
        <dbReference type="ARBA" id="ARBA00023117"/>
    </source>
</evidence>
<feature type="compositionally biased region" description="Acidic residues" evidence="9">
    <location>
        <begin position="1101"/>
        <end position="1118"/>
    </location>
</feature>
<keyword evidence="15" id="KW-0347">Helicase</keyword>
<name>A0A0M9A3Q5_9HYME</name>
<evidence type="ECO:0000256" key="1">
    <source>
        <dbReference type="ARBA" id="ARBA00004123"/>
    </source>
</evidence>
<evidence type="ECO:0000259" key="11">
    <source>
        <dbReference type="PROSITE" id="PS51192"/>
    </source>
</evidence>
<feature type="region of interest" description="Disordered" evidence="9">
    <location>
        <begin position="1738"/>
        <end position="1780"/>
    </location>
</feature>
<evidence type="ECO:0000313" key="15">
    <source>
        <dbReference type="EMBL" id="KOX75836.1"/>
    </source>
</evidence>
<feature type="compositionally biased region" description="Pro residues" evidence="9">
    <location>
        <begin position="7"/>
        <end position="30"/>
    </location>
</feature>
<dbReference type="Pfam" id="PF14619">
    <property type="entry name" value="SnAC"/>
    <property type="match status" value="1"/>
</dbReference>
<dbReference type="Pfam" id="PF07533">
    <property type="entry name" value="BRK"/>
    <property type="match status" value="1"/>
</dbReference>
<dbReference type="OrthoDB" id="6017at2759"/>
<feature type="compositionally biased region" description="Low complexity" evidence="9">
    <location>
        <begin position="505"/>
        <end position="527"/>
    </location>
</feature>
<feature type="compositionally biased region" description="Gly residues" evidence="9">
    <location>
        <begin position="457"/>
        <end position="479"/>
    </location>
</feature>
<feature type="compositionally biased region" description="Basic and acidic residues" evidence="9">
    <location>
        <begin position="1119"/>
        <end position="1138"/>
    </location>
</feature>
<keyword evidence="5" id="KW-0010">Activator</keyword>
<dbReference type="InterPro" id="IPR037259">
    <property type="entry name" value="BRK_sf"/>
</dbReference>
<feature type="compositionally biased region" description="Gly residues" evidence="9">
    <location>
        <begin position="584"/>
        <end position="599"/>
    </location>
</feature>
<feature type="domain" description="HSA" evidence="13">
    <location>
        <begin position="917"/>
        <end position="989"/>
    </location>
</feature>
<dbReference type="InterPro" id="IPR036427">
    <property type="entry name" value="Bromodomain-like_sf"/>
</dbReference>
<keyword evidence="4 8" id="KW-0103">Bromodomain</keyword>
<dbReference type="InterPro" id="IPR006576">
    <property type="entry name" value="BRK_domain"/>
</dbReference>
<dbReference type="PRINTS" id="PR00503">
    <property type="entry name" value="BROMODOMAIN"/>
</dbReference>
<feature type="compositionally biased region" description="Gly residues" evidence="9">
    <location>
        <begin position="139"/>
        <end position="167"/>
    </location>
</feature>
<dbReference type="InterPro" id="IPR001487">
    <property type="entry name" value="Bromodomain"/>
</dbReference>
<feature type="compositionally biased region" description="Polar residues" evidence="9">
    <location>
        <begin position="226"/>
        <end position="281"/>
    </location>
</feature>
<dbReference type="InterPro" id="IPR000330">
    <property type="entry name" value="SNF2_N"/>
</dbReference>
<feature type="compositionally biased region" description="Acidic residues" evidence="9">
    <location>
        <begin position="1627"/>
        <end position="1641"/>
    </location>
</feature>
<dbReference type="PROSITE" id="PS51204">
    <property type="entry name" value="HSA"/>
    <property type="match status" value="1"/>
</dbReference>
<dbReference type="InterPro" id="IPR049730">
    <property type="entry name" value="SNF2/RAD54-like_C"/>
</dbReference>
<dbReference type="Proteomes" id="UP000053105">
    <property type="component" value="Unassembled WGS sequence"/>
</dbReference>
<feature type="compositionally biased region" description="Polar residues" evidence="9">
    <location>
        <begin position="85"/>
        <end position="105"/>
    </location>
</feature>
<dbReference type="InterPro" id="IPR027417">
    <property type="entry name" value="P-loop_NTPase"/>
</dbReference>
<gene>
    <name evidence="15" type="ORF">WN51_13320</name>
</gene>
<feature type="compositionally biased region" description="Low complexity" evidence="9">
    <location>
        <begin position="106"/>
        <end position="120"/>
    </location>
</feature>
<keyword evidence="15" id="KW-0067">ATP-binding</keyword>
<dbReference type="InterPro" id="IPR029295">
    <property type="entry name" value="SnAC"/>
</dbReference>
<dbReference type="EMBL" id="KQ435757">
    <property type="protein sequence ID" value="KOX75836.1"/>
    <property type="molecule type" value="Genomic_DNA"/>
</dbReference>
<dbReference type="Pfam" id="PF08880">
    <property type="entry name" value="QLQ"/>
    <property type="match status" value="1"/>
</dbReference>
<dbReference type="Gene3D" id="1.20.920.10">
    <property type="entry name" value="Bromodomain-like"/>
    <property type="match status" value="1"/>
</dbReference>
<feature type="compositionally biased region" description="Gly residues" evidence="9">
    <location>
        <begin position="319"/>
        <end position="337"/>
    </location>
</feature>
<dbReference type="FunFam" id="3.40.50.10810:FF:000008">
    <property type="entry name" value="Chromatin structure-remodeling complex subunit snf21"/>
    <property type="match status" value="1"/>
</dbReference>
<feature type="compositionally biased region" description="Polar residues" evidence="9">
    <location>
        <begin position="604"/>
        <end position="614"/>
    </location>
</feature>
<evidence type="ECO:0000256" key="6">
    <source>
        <dbReference type="ARBA" id="ARBA00023163"/>
    </source>
</evidence>
<dbReference type="SMART" id="SM00592">
    <property type="entry name" value="BRK"/>
    <property type="match status" value="1"/>
</dbReference>
<dbReference type="SMART" id="SM01314">
    <property type="entry name" value="SnAC"/>
    <property type="match status" value="1"/>
</dbReference>
<evidence type="ECO:0000256" key="5">
    <source>
        <dbReference type="ARBA" id="ARBA00023159"/>
    </source>
</evidence>
<dbReference type="SMART" id="SM00297">
    <property type="entry name" value="BROMO"/>
    <property type="match status" value="1"/>
</dbReference>
<evidence type="ECO:0000259" key="12">
    <source>
        <dbReference type="PROSITE" id="PS51194"/>
    </source>
</evidence>
<evidence type="ECO:0000256" key="8">
    <source>
        <dbReference type="PROSITE-ProRule" id="PRU00035"/>
    </source>
</evidence>
<feature type="compositionally biased region" description="Low complexity" evidence="9">
    <location>
        <begin position="446"/>
        <end position="456"/>
    </location>
</feature>
<evidence type="ECO:0000259" key="13">
    <source>
        <dbReference type="PROSITE" id="PS51204"/>
    </source>
</evidence>
<dbReference type="PROSITE" id="PS51194">
    <property type="entry name" value="HELICASE_CTER"/>
    <property type="match status" value="1"/>
</dbReference>
<feature type="compositionally biased region" description="Gly residues" evidence="9">
    <location>
        <begin position="418"/>
        <end position="445"/>
    </location>
</feature>
<dbReference type="SUPFAM" id="SSF47370">
    <property type="entry name" value="Bromodomain"/>
    <property type="match status" value="1"/>
</dbReference>
<dbReference type="GO" id="GO:0042393">
    <property type="term" value="F:histone binding"/>
    <property type="evidence" value="ECO:0007669"/>
    <property type="project" value="InterPro"/>
</dbReference>
<comment type="subcellular location">
    <subcellularLocation>
        <location evidence="1">Nucleus</location>
    </subcellularLocation>
</comment>
<keyword evidence="16" id="KW-1185">Reference proteome</keyword>
<keyword evidence="15" id="KW-0547">Nucleotide-binding</keyword>
<dbReference type="GO" id="GO:0005524">
    <property type="term" value="F:ATP binding"/>
    <property type="evidence" value="ECO:0007669"/>
    <property type="project" value="InterPro"/>
</dbReference>
<dbReference type="Gene3D" id="1.20.5.170">
    <property type="match status" value="1"/>
</dbReference>
<proteinExistence type="predicted"/>
<keyword evidence="3" id="KW-0805">Transcription regulation</keyword>
<dbReference type="Gene3D" id="3.40.5.120">
    <property type="match status" value="1"/>
</dbReference>
<feature type="compositionally biased region" description="Gly residues" evidence="9">
    <location>
        <begin position="488"/>
        <end position="504"/>
    </location>
</feature>
<feature type="region of interest" description="Disordered" evidence="9">
    <location>
        <begin position="1890"/>
        <end position="1914"/>
    </location>
</feature>
<dbReference type="CDD" id="cd18793">
    <property type="entry name" value="SF2_C_SNF"/>
    <property type="match status" value="1"/>
</dbReference>
<dbReference type="InterPro" id="IPR038718">
    <property type="entry name" value="SNF2-like_sf"/>
</dbReference>
<dbReference type="Pfam" id="PF00271">
    <property type="entry name" value="Helicase_C"/>
    <property type="match status" value="1"/>
</dbReference>
<dbReference type="PROSITE" id="PS00633">
    <property type="entry name" value="BROMODOMAIN_1"/>
    <property type="match status" value="1"/>
</dbReference>
<dbReference type="SMART" id="SM00487">
    <property type="entry name" value="DEXDc"/>
    <property type="match status" value="1"/>
</dbReference>
<dbReference type="SMART" id="SM00490">
    <property type="entry name" value="HELICc"/>
    <property type="match status" value="1"/>
</dbReference>
<feature type="domain" description="Helicase ATP-binding" evidence="11">
    <location>
        <begin position="1193"/>
        <end position="1358"/>
    </location>
</feature>
<evidence type="ECO:0000256" key="3">
    <source>
        <dbReference type="ARBA" id="ARBA00023015"/>
    </source>
</evidence>
<feature type="compositionally biased region" description="Acidic residues" evidence="9">
    <location>
        <begin position="1738"/>
        <end position="1747"/>
    </location>
</feature>
<dbReference type="InterPro" id="IPR001650">
    <property type="entry name" value="Helicase_C-like"/>
</dbReference>
<feature type="compositionally biased region" description="Gly residues" evidence="9">
    <location>
        <begin position="528"/>
        <end position="547"/>
    </location>
</feature>
<dbReference type="PANTHER" id="PTHR10799">
    <property type="entry name" value="SNF2/RAD54 HELICASE FAMILY"/>
    <property type="match status" value="1"/>
</dbReference>
<dbReference type="SMART" id="SM00951">
    <property type="entry name" value="QLQ"/>
    <property type="match status" value="1"/>
</dbReference>
<evidence type="ECO:0000256" key="9">
    <source>
        <dbReference type="SAM" id="MobiDB-lite"/>
    </source>
</evidence>
<feature type="compositionally biased region" description="Polar residues" evidence="9">
    <location>
        <begin position="124"/>
        <end position="136"/>
    </location>
</feature>
<feature type="compositionally biased region" description="Acidic residues" evidence="9">
    <location>
        <begin position="1900"/>
        <end position="1909"/>
    </location>
</feature>
<feature type="compositionally biased region" description="Low complexity" evidence="9">
    <location>
        <begin position="569"/>
        <end position="583"/>
    </location>
</feature>